<organism evidence="1 2">
    <name type="scientific">Paratrimastix pyriformis</name>
    <dbReference type="NCBI Taxonomy" id="342808"/>
    <lineage>
        <taxon>Eukaryota</taxon>
        <taxon>Metamonada</taxon>
        <taxon>Preaxostyla</taxon>
        <taxon>Paratrimastigidae</taxon>
        <taxon>Paratrimastix</taxon>
    </lineage>
</organism>
<gene>
    <name evidence="1" type="ORF">PAPYR_12064</name>
</gene>
<evidence type="ECO:0000313" key="2">
    <source>
        <dbReference type="Proteomes" id="UP001141327"/>
    </source>
</evidence>
<evidence type="ECO:0000313" key="1">
    <source>
        <dbReference type="EMBL" id="KAJ4453434.1"/>
    </source>
</evidence>
<sequence length="125" mass="15156">MCDHFDDLINVATHFDIVLMNLQIDDNFFEKTQIIDICEDQFDRLNSIVDEIRDMNYALEKMHKYIVDYYNELFVIVEEDKIKFNPDNKIYDAVLIRYVHHVLHDDRVHHRDNSIRLSFLFVVSF</sequence>
<dbReference type="Proteomes" id="UP001141327">
    <property type="component" value="Unassembled WGS sequence"/>
</dbReference>
<name>A0ABQ8U2H2_9EUKA</name>
<comment type="caution">
    <text evidence="1">The sequence shown here is derived from an EMBL/GenBank/DDBJ whole genome shotgun (WGS) entry which is preliminary data.</text>
</comment>
<accession>A0ABQ8U2H2</accession>
<dbReference type="EMBL" id="JAPMOS010000260">
    <property type="protein sequence ID" value="KAJ4453434.1"/>
    <property type="molecule type" value="Genomic_DNA"/>
</dbReference>
<proteinExistence type="predicted"/>
<protein>
    <submittedName>
        <fullName evidence="1">Uncharacterized protein</fullName>
    </submittedName>
</protein>
<reference evidence="1" key="1">
    <citation type="journal article" date="2022" name="bioRxiv">
        <title>Genomics of Preaxostyla Flagellates Illuminates Evolutionary Transitions and the Path Towards Mitochondrial Loss.</title>
        <authorList>
            <person name="Novak L.V.F."/>
            <person name="Treitli S.C."/>
            <person name="Pyrih J."/>
            <person name="Halakuc P."/>
            <person name="Pipaliya S.V."/>
            <person name="Vacek V."/>
            <person name="Brzon O."/>
            <person name="Soukal P."/>
            <person name="Eme L."/>
            <person name="Dacks J.B."/>
            <person name="Karnkowska A."/>
            <person name="Elias M."/>
            <person name="Hampl V."/>
        </authorList>
    </citation>
    <scope>NUCLEOTIDE SEQUENCE</scope>
    <source>
        <strain evidence="1">RCP-MX</strain>
    </source>
</reference>
<keyword evidence="2" id="KW-1185">Reference proteome</keyword>